<keyword evidence="1" id="KW-0472">Membrane</keyword>
<keyword evidence="1" id="KW-1133">Transmembrane helix</keyword>
<accession>A0A4R1R7D8</accession>
<dbReference type="Proteomes" id="UP000295008">
    <property type="component" value="Unassembled WGS sequence"/>
</dbReference>
<feature type="transmembrane region" description="Helical" evidence="1">
    <location>
        <begin position="16"/>
        <end position="33"/>
    </location>
</feature>
<dbReference type="AlphaFoldDB" id="A0A4R1R7D8"/>
<protein>
    <submittedName>
        <fullName evidence="2">Uncharacterized protein</fullName>
    </submittedName>
</protein>
<reference evidence="2 3" key="1">
    <citation type="submission" date="2019-03" db="EMBL/GenBank/DDBJ databases">
        <title>Genomic Encyclopedia of Type Strains, Phase IV (KMG-IV): sequencing the most valuable type-strain genomes for metagenomic binning, comparative biology and taxonomic classification.</title>
        <authorList>
            <person name="Goeker M."/>
        </authorList>
    </citation>
    <scope>NUCLEOTIDE SEQUENCE [LARGE SCALE GENOMIC DNA]</scope>
    <source>
        <strain evidence="2 3">LX-B</strain>
    </source>
</reference>
<evidence type="ECO:0000313" key="3">
    <source>
        <dbReference type="Proteomes" id="UP000295008"/>
    </source>
</evidence>
<comment type="caution">
    <text evidence="2">The sequence shown here is derived from an EMBL/GenBank/DDBJ whole genome shotgun (WGS) entry which is preliminary data.</text>
</comment>
<proteinExistence type="predicted"/>
<dbReference type="EMBL" id="SLUN01000034">
    <property type="protein sequence ID" value="TCL61478.1"/>
    <property type="molecule type" value="Genomic_DNA"/>
</dbReference>
<keyword evidence="1" id="KW-0812">Transmembrane</keyword>
<dbReference type="RefSeq" id="WP_132016285.1">
    <property type="nucleotide sequence ID" value="NZ_SLUN01000034.1"/>
</dbReference>
<name>A0A4R1R7D8_HYDET</name>
<evidence type="ECO:0000256" key="1">
    <source>
        <dbReference type="SAM" id="Phobius"/>
    </source>
</evidence>
<keyword evidence="3" id="KW-1185">Reference proteome</keyword>
<evidence type="ECO:0000313" key="2">
    <source>
        <dbReference type="EMBL" id="TCL61478.1"/>
    </source>
</evidence>
<gene>
    <name evidence="2" type="ORF">EDC14_103434</name>
</gene>
<sequence length="63" mass="7023">MHGLVNQVFSISDQPWLLFLIFFSGGGAIHYALGLRYGEALIFNTSLKRLVTQARLSQKPCVV</sequence>
<organism evidence="2 3">
    <name type="scientific">Hydrogenispora ethanolica</name>
    <dbReference type="NCBI Taxonomy" id="1082276"/>
    <lineage>
        <taxon>Bacteria</taxon>
        <taxon>Bacillati</taxon>
        <taxon>Bacillota</taxon>
        <taxon>Hydrogenispora</taxon>
    </lineage>
</organism>